<evidence type="ECO:0000256" key="1">
    <source>
        <dbReference type="RuleBase" id="RU004273"/>
    </source>
</evidence>
<dbReference type="GO" id="GO:0005634">
    <property type="term" value="C:nucleus"/>
    <property type="evidence" value="ECO:0007669"/>
    <property type="project" value="TreeGrafter"/>
</dbReference>
<dbReference type="Pfam" id="PF00149">
    <property type="entry name" value="Metallophos"/>
    <property type="match status" value="1"/>
</dbReference>
<dbReference type="CDD" id="cd00144">
    <property type="entry name" value="MPP_PPP_family"/>
    <property type="match status" value="1"/>
</dbReference>
<dbReference type="PANTHER" id="PTHR11668">
    <property type="entry name" value="SERINE/THREONINE PROTEIN PHOSPHATASE"/>
    <property type="match status" value="1"/>
</dbReference>
<dbReference type="WBParaSite" id="sdigi.contig64.g3412.t1">
    <property type="protein sequence ID" value="sdigi.contig64.g3412.t1"/>
    <property type="gene ID" value="sdigi.contig64.g3412"/>
</dbReference>
<organism evidence="3 4">
    <name type="scientific">Setaria digitata</name>
    <dbReference type="NCBI Taxonomy" id="48799"/>
    <lineage>
        <taxon>Eukaryota</taxon>
        <taxon>Metazoa</taxon>
        <taxon>Ecdysozoa</taxon>
        <taxon>Nematoda</taxon>
        <taxon>Chromadorea</taxon>
        <taxon>Rhabditida</taxon>
        <taxon>Spirurina</taxon>
        <taxon>Spiruromorpha</taxon>
        <taxon>Filarioidea</taxon>
        <taxon>Setariidae</taxon>
        <taxon>Setaria</taxon>
    </lineage>
</organism>
<dbReference type="InterPro" id="IPR004843">
    <property type="entry name" value="Calcineurin-like_PHP"/>
</dbReference>
<dbReference type="SUPFAM" id="SSF56300">
    <property type="entry name" value="Metallo-dependent phosphatases"/>
    <property type="match status" value="1"/>
</dbReference>
<dbReference type="InterPro" id="IPR006186">
    <property type="entry name" value="Ser/Thr-sp_prot-phosphatase"/>
</dbReference>
<reference evidence="4" key="1">
    <citation type="submission" date="2022-11" db="UniProtKB">
        <authorList>
            <consortium name="WormBaseParasite"/>
        </authorList>
    </citation>
    <scope>IDENTIFICATION</scope>
</reference>
<protein>
    <recommendedName>
        <fullName evidence="1">Serine/threonine-protein phosphatase</fullName>
        <ecNumber evidence="1">3.1.3.16</ecNumber>
    </recommendedName>
</protein>
<dbReference type="AlphaFoldDB" id="A0A915Q5Y0"/>
<feature type="domain" description="Serine/threonine specific protein phosphatases" evidence="2">
    <location>
        <begin position="288"/>
        <end position="293"/>
    </location>
</feature>
<dbReference type="GO" id="GO:0005737">
    <property type="term" value="C:cytoplasm"/>
    <property type="evidence" value="ECO:0007669"/>
    <property type="project" value="TreeGrafter"/>
</dbReference>
<dbReference type="GO" id="GO:0004722">
    <property type="term" value="F:protein serine/threonine phosphatase activity"/>
    <property type="evidence" value="ECO:0007669"/>
    <property type="project" value="UniProtKB-EC"/>
</dbReference>
<dbReference type="EC" id="3.1.3.16" evidence="1"/>
<dbReference type="GO" id="GO:0046872">
    <property type="term" value="F:metal ion binding"/>
    <property type="evidence" value="ECO:0007669"/>
    <property type="project" value="UniProtKB-KW"/>
</dbReference>
<dbReference type="Gene3D" id="3.60.21.10">
    <property type="match status" value="2"/>
</dbReference>
<keyword evidence="1" id="KW-0378">Hydrolase</keyword>
<evidence type="ECO:0000313" key="4">
    <source>
        <dbReference type="WBParaSite" id="sdigi.contig64.g3412.t1"/>
    </source>
</evidence>
<evidence type="ECO:0000259" key="2">
    <source>
        <dbReference type="PROSITE" id="PS00125"/>
    </source>
</evidence>
<dbReference type="SMART" id="SM00156">
    <property type="entry name" value="PP2Ac"/>
    <property type="match status" value="1"/>
</dbReference>
<comment type="similarity">
    <text evidence="1">Belongs to the PPP phosphatase family.</text>
</comment>
<evidence type="ECO:0000313" key="3">
    <source>
        <dbReference type="Proteomes" id="UP000887581"/>
    </source>
</evidence>
<dbReference type="PRINTS" id="PR00114">
    <property type="entry name" value="STPHPHTASE"/>
</dbReference>
<dbReference type="InterPro" id="IPR029052">
    <property type="entry name" value="Metallo-depent_PP-like"/>
</dbReference>
<dbReference type="Proteomes" id="UP000887581">
    <property type="component" value="Unplaced"/>
</dbReference>
<accession>A0A915Q5Y0</accession>
<name>A0A915Q5Y0_9BILA</name>
<keyword evidence="3" id="KW-1185">Reference proteome</keyword>
<sequence length="585" mass="67155">MTLVKMTWRTLNGTLLRITVKTQQTSLRCNCCTATYCYPSRMFTYRLAYITVEGTAWPATKYRPTGQSCDEERASESVARKCPSGLLFSKTKAGIFRNTILNQMPRNSVIQHTLPCPPLQQEEVDQLIHGMLNASGIPGHRLSELITLEKETDVVTAAGLDPQVEELGGNDESTVPVAALPISNIRSREQRLNDIQDCDPLQICHKTVDLLRECGTLEYIHDPDGVAIFGDLHGSLYDLFRGIKDAGWPTERTLIFLGDYIDRGKHSLEIVLFLFLLKLRYPKRVYLLRGNHETMGQCYANEEEERGKDIARIPRPLTWLAPEINVFHISIMTDILWADPCKEITSKYAPSGRGASYVFNRRALKEKLRELNCRALIRGHEANASGFMKVFNGLCYTVHSSPAVDDEYYVAAVLLIDFNETTKLLKGRVVYHSTKGNLEHLREDLATNFEEVRHLYPLSPADQVFPQCWSCSRFMEGVPEAIFKWQRCLSHFDYYMIMREYRTGEHNVLFEEGFFDEMDAITKDNLHELYKAAAFCYPRFLSILVNENYLLGISEIQQPEEAPEYDFKFMLPPPEERWPFLEIHD</sequence>
<dbReference type="PROSITE" id="PS00125">
    <property type="entry name" value="SER_THR_PHOSPHATASE"/>
    <property type="match status" value="1"/>
</dbReference>
<proteinExistence type="inferred from homology"/>
<dbReference type="InterPro" id="IPR050341">
    <property type="entry name" value="PP1_catalytic_subunit"/>
</dbReference>
<dbReference type="PANTHER" id="PTHR11668:SF496">
    <property type="entry name" value="SERINE_THREONINE-PROTEIN PHOSPHATASE"/>
    <property type="match status" value="1"/>
</dbReference>
<comment type="catalytic activity">
    <reaction evidence="1">
        <text>O-phospho-L-threonyl-[protein] + H2O = L-threonyl-[protein] + phosphate</text>
        <dbReference type="Rhea" id="RHEA:47004"/>
        <dbReference type="Rhea" id="RHEA-COMP:11060"/>
        <dbReference type="Rhea" id="RHEA-COMP:11605"/>
        <dbReference type="ChEBI" id="CHEBI:15377"/>
        <dbReference type="ChEBI" id="CHEBI:30013"/>
        <dbReference type="ChEBI" id="CHEBI:43474"/>
        <dbReference type="ChEBI" id="CHEBI:61977"/>
        <dbReference type="EC" id="3.1.3.16"/>
    </reaction>
</comment>